<evidence type="ECO:0000313" key="2">
    <source>
        <dbReference type="Proteomes" id="UP000291236"/>
    </source>
</evidence>
<dbReference type="Proteomes" id="UP000291236">
    <property type="component" value="Chromosome"/>
</dbReference>
<dbReference type="SUPFAM" id="SSF53448">
    <property type="entry name" value="Nucleotide-diphospho-sugar transferases"/>
    <property type="match status" value="1"/>
</dbReference>
<dbReference type="InterPro" id="IPR050793">
    <property type="entry name" value="CMP-NeuNAc_synthase"/>
</dbReference>
<dbReference type="PANTHER" id="PTHR21485:SF6">
    <property type="entry name" value="N-ACYLNEURAMINATE CYTIDYLYLTRANSFERASE-RELATED"/>
    <property type="match status" value="1"/>
</dbReference>
<dbReference type="EMBL" id="AP019368">
    <property type="protein sequence ID" value="BBH54075.1"/>
    <property type="molecule type" value="Genomic_DNA"/>
</dbReference>
<dbReference type="KEGG" id="sbf:JCM31447_25320"/>
<keyword evidence="2" id="KW-1185">Reference proteome</keyword>
<protein>
    <submittedName>
        <fullName evidence="1">Acylneuraminate cytidylyltransferase family protein</fullName>
    </submittedName>
</protein>
<dbReference type="Pfam" id="PF02348">
    <property type="entry name" value="CTP_transf_3"/>
    <property type="match status" value="1"/>
</dbReference>
<dbReference type="Gene3D" id="3.90.550.10">
    <property type="entry name" value="Spore Coat Polysaccharide Biosynthesis Protein SpsA, Chain A"/>
    <property type="match status" value="1"/>
</dbReference>
<dbReference type="PANTHER" id="PTHR21485">
    <property type="entry name" value="HAD SUPERFAMILY MEMBERS CMAS AND KDSC"/>
    <property type="match status" value="1"/>
</dbReference>
<dbReference type="GO" id="GO:0008781">
    <property type="term" value="F:N-acylneuraminate cytidylyltransferase activity"/>
    <property type="evidence" value="ECO:0007669"/>
    <property type="project" value="TreeGrafter"/>
</dbReference>
<name>A0A4P2VWT3_FLUSA</name>
<dbReference type="OrthoDB" id="9805604at2"/>
<sequence length="230" mass="26644">METLAIIPARKGSKGLPGKNKKYLCGKPLIAYSIESALEANLTPFISTDDEEIIQIANKYNIICNYRRPQHLATDSASMVDVVLDAINWIEDNLKQKPEIITLLQPTSPFRTFKDINESIKLLKELSVSSVIGISKMWEHPFECIKIKENGGWEYLRVPPVNIMRRQDYKSEYYFINGAIYTFKKEFFIKEKRFLSENSKLLFMSEQNSCDIDSYKDFYLAEALMKSRNL</sequence>
<organism evidence="1 2">
    <name type="scientific">Fluviispira sanaruensis</name>
    <dbReference type="NCBI Taxonomy" id="2493639"/>
    <lineage>
        <taxon>Bacteria</taxon>
        <taxon>Pseudomonadati</taxon>
        <taxon>Bdellovibrionota</taxon>
        <taxon>Oligoflexia</taxon>
        <taxon>Silvanigrellales</taxon>
        <taxon>Silvanigrellaceae</taxon>
        <taxon>Fluviispira</taxon>
    </lineage>
</organism>
<proteinExistence type="predicted"/>
<keyword evidence="1" id="KW-0548">Nucleotidyltransferase</keyword>
<dbReference type="RefSeq" id="WP_130611146.1">
    <property type="nucleotide sequence ID" value="NZ_AP019368.1"/>
</dbReference>
<dbReference type="InterPro" id="IPR003329">
    <property type="entry name" value="Cytidylyl_trans"/>
</dbReference>
<dbReference type="CDD" id="cd02513">
    <property type="entry name" value="CMP-NeuAc_Synthase"/>
    <property type="match status" value="1"/>
</dbReference>
<accession>A0A4P2VWT3</accession>
<gene>
    <name evidence="1" type="ORF">JCM31447_25320</name>
</gene>
<evidence type="ECO:0000313" key="1">
    <source>
        <dbReference type="EMBL" id="BBH54075.1"/>
    </source>
</evidence>
<dbReference type="InterPro" id="IPR029044">
    <property type="entry name" value="Nucleotide-diphossugar_trans"/>
</dbReference>
<keyword evidence="1" id="KW-0808">Transferase</keyword>
<dbReference type="AlphaFoldDB" id="A0A4P2VWT3"/>
<reference evidence="1 2" key="1">
    <citation type="submission" date="2018-12" db="EMBL/GenBank/DDBJ databases">
        <title>Rubrispira sanarue gen. nov., sp., nov., a member of the order Silvanigrellales, isolated from a brackish lake in Hamamatsu Japan.</title>
        <authorList>
            <person name="Maejima Y."/>
            <person name="Iino T."/>
            <person name="Muraguchi Y."/>
            <person name="Fukuda K."/>
            <person name="Nojiri H."/>
            <person name="Ohkuma M."/>
            <person name="Moriuchi R."/>
            <person name="Dohra H."/>
            <person name="Kimbara K."/>
            <person name="Shintani M."/>
        </authorList>
    </citation>
    <scope>NUCLEOTIDE SEQUENCE [LARGE SCALE GENOMIC DNA]</scope>
    <source>
        <strain evidence="1 2">RF1110005</strain>
    </source>
</reference>